<accession>Q6II10</accession>
<reference evidence="1" key="1">
    <citation type="journal article" date="2003" name="Genome Biol.">
        <title>An integrated gene annotation and transcriptional profiling approach towards the full gene content of the Drosophila genome.</title>
        <authorList>
            <person name="Hild M."/>
            <person name="Beckmann B."/>
            <person name="Haas S.A."/>
            <person name="Koch B."/>
            <person name="Solovyev V."/>
            <person name="Busold C."/>
            <person name="Fellenberg K."/>
            <person name="Boutros M."/>
            <person name="Vingron M."/>
            <person name="Sauer F."/>
            <person name="Hoheisel J.D."/>
            <person name="Paro R."/>
        </authorList>
    </citation>
    <scope>NUCLEOTIDE SEQUENCE</scope>
</reference>
<organism evidence="1">
    <name type="scientific">Drosophila melanogaster</name>
    <name type="common">Fruit fly</name>
    <dbReference type="NCBI Taxonomy" id="7227"/>
    <lineage>
        <taxon>Eukaryota</taxon>
        <taxon>Metazoa</taxon>
        <taxon>Ecdysozoa</taxon>
        <taxon>Arthropoda</taxon>
        <taxon>Hexapoda</taxon>
        <taxon>Insecta</taxon>
        <taxon>Pterygota</taxon>
        <taxon>Neoptera</taxon>
        <taxon>Endopterygota</taxon>
        <taxon>Diptera</taxon>
        <taxon>Brachycera</taxon>
        <taxon>Muscomorpha</taxon>
        <taxon>Ephydroidea</taxon>
        <taxon>Drosophilidae</taxon>
        <taxon>Drosophila</taxon>
        <taxon>Sophophora</taxon>
    </lineage>
</organism>
<name>Q6II10_DROME</name>
<sequence length="174" mass="18850">MCQTQWNAVLLSQESGDRKSLKAPRRSCKDMLPLMLGQVGSLLRTPLVENQLVTGSQVLTHSKMIYYESGSVAIISARSLISTRPSVGPHIIGILRIPSILSACQFEAKSQGPAGFPSGRGQSTTHTWTAVRHRCGCQCGCGCGCGCGCSVEVRMLMRKWVVECGQVELFGELY</sequence>
<dbReference type="EMBL" id="BK003256">
    <property type="protein sequence ID" value="DAA03456.1"/>
    <property type="molecule type" value="Genomic_DNA"/>
</dbReference>
<proteinExistence type="predicted"/>
<evidence type="ECO:0000313" key="1">
    <source>
        <dbReference type="EMBL" id="DAA03456.1"/>
    </source>
</evidence>
<protein>
    <submittedName>
        <fullName evidence="1">HDC20086</fullName>
    </submittedName>
</protein>
<gene>
    <name evidence="1" type="ORF">HDC20086</name>
</gene>
<dbReference type="AlphaFoldDB" id="Q6II10"/>